<evidence type="ECO:0000259" key="1">
    <source>
        <dbReference type="Pfam" id="PF14502"/>
    </source>
</evidence>
<accession>A0A099LUT2</accession>
<evidence type="ECO:0008006" key="5">
    <source>
        <dbReference type="Google" id="ProtNLM"/>
    </source>
</evidence>
<dbReference type="InterPro" id="IPR036388">
    <property type="entry name" value="WH-like_DNA-bd_sf"/>
</dbReference>
<dbReference type="InterPro" id="IPR041444">
    <property type="entry name" value="HTH_41"/>
</dbReference>
<name>A0A099LUT2_9VIBR</name>
<comment type="caution">
    <text evidence="3">The sequence shown here is derived from an EMBL/GenBank/DDBJ whole genome shotgun (WGS) entry which is preliminary data.</text>
</comment>
<protein>
    <recommendedName>
        <fullName evidence="5">HTH gntR-type domain-containing protein</fullName>
    </recommendedName>
</protein>
<evidence type="ECO:0000259" key="2">
    <source>
        <dbReference type="Pfam" id="PF14503"/>
    </source>
</evidence>
<dbReference type="Pfam" id="PF14502">
    <property type="entry name" value="HTH_41"/>
    <property type="match status" value="1"/>
</dbReference>
<dbReference type="InterPro" id="IPR032791">
    <property type="entry name" value="YhfZ_C"/>
</dbReference>
<dbReference type="RefSeq" id="WP_039426745.1">
    <property type="nucleotide sequence ID" value="NZ_CP061844.1"/>
</dbReference>
<dbReference type="Gene3D" id="3.40.190.10">
    <property type="entry name" value="Periplasmic binding protein-like II"/>
    <property type="match status" value="2"/>
</dbReference>
<keyword evidence="4" id="KW-1185">Reference proteome</keyword>
<dbReference type="eggNOG" id="COG1802">
    <property type="taxonomic scope" value="Bacteria"/>
</dbReference>
<proteinExistence type="predicted"/>
<dbReference type="NCBIfam" id="NF041241">
    <property type="entry name" value="YhfZ_full"/>
    <property type="match status" value="1"/>
</dbReference>
<dbReference type="STRING" id="29495.EA26_08755"/>
<organism evidence="3 4">
    <name type="scientific">Vibrio navarrensis</name>
    <dbReference type="NCBI Taxonomy" id="29495"/>
    <lineage>
        <taxon>Bacteria</taxon>
        <taxon>Pseudomonadati</taxon>
        <taxon>Pseudomonadota</taxon>
        <taxon>Gammaproteobacteria</taxon>
        <taxon>Vibrionales</taxon>
        <taxon>Vibrionaceae</taxon>
        <taxon>Vibrio</taxon>
    </lineage>
</organism>
<dbReference type="Gene3D" id="1.10.10.10">
    <property type="entry name" value="Winged helix-like DNA-binding domain superfamily/Winged helix DNA-binding domain"/>
    <property type="match status" value="1"/>
</dbReference>
<dbReference type="EMBL" id="JMCG01000001">
    <property type="protein sequence ID" value="KGK11394.1"/>
    <property type="molecule type" value="Genomic_DNA"/>
</dbReference>
<gene>
    <name evidence="3" type="ORF">EA26_08755</name>
</gene>
<evidence type="ECO:0000313" key="4">
    <source>
        <dbReference type="Proteomes" id="UP000029994"/>
    </source>
</evidence>
<dbReference type="AlphaFoldDB" id="A0A099LUT2"/>
<sequence length="298" mass="32868">MTVQYISKEGAAIMNIARYLMTTTEGDRLRTIESLSEEFVVSVGFIQKALTTIEQRGAVVLSKQGRNGTFISQLNYRELVVCAGINNVVCAMPLPYTRHYEGLASGLKAQLGNLPLYFAHMRGASVRAECLRNGTYDVAIMSKLAAKQLASGLVTAIDLGANSYSHEHRLIYRQGEYEQIRRVGVDPDSPDQKILTSQAFENKTIEIVEIHYGESLTHLTNGDIDAVVWLPEAIDMEKYGLAEQSLAHLPACKEASQAVMLVNGHAQHITILLRKLLKLSPLLAHQQAVVKGELTPSY</sequence>
<reference evidence="3 4" key="1">
    <citation type="submission" date="2014-04" db="EMBL/GenBank/DDBJ databases">
        <title>Genome sequencing of Vibrio navarrensis strains.</title>
        <authorList>
            <person name="Gladney L.M."/>
            <person name="Katz L.S."/>
            <person name="Marino-Ramirez L."/>
            <person name="Jordan I.K."/>
        </authorList>
    </citation>
    <scope>NUCLEOTIDE SEQUENCE [LARGE SCALE GENOMIC DNA]</scope>
    <source>
        <strain evidence="3 4">ATCC 51183</strain>
    </source>
</reference>
<dbReference type="GeneID" id="43683282"/>
<dbReference type="SUPFAM" id="SSF53850">
    <property type="entry name" value="Periplasmic binding protein-like II"/>
    <property type="match status" value="1"/>
</dbReference>
<feature type="domain" description="Uncharacterised protein YhfZ C-terminal" evidence="2">
    <location>
        <begin position="76"/>
        <end position="298"/>
    </location>
</feature>
<feature type="domain" description="YhfZ helix-turn-helix" evidence="1">
    <location>
        <begin position="25"/>
        <end position="71"/>
    </location>
</feature>
<dbReference type="Proteomes" id="UP000029994">
    <property type="component" value="Unassembled WGS sequence"/>
</dbReference>
<evidence type="ECO:0000313" key="3">
    <source>
        <dbReference type="EMBL" id="KGK11394.1"/>
    </source>
</evidence>
<dbReference type="Pfam" id="PF14503">
    <property type="entry name" value="YhfZ_C"/>
    <property type="match status" value="1"/>
</dbReference>